<evidence type="ECO:0000256" key="1">
    <source>
        <dbReference type="SAM" id="MobiDB-lite"/>
    </source>
</evidence>
<protein>
    <submittedName>
        <fullName evidence="3">Uncharacterized protein</fullName>
    </submittedName>
</protein>
<reference evidence="3" key="2">
    <citation type="submission" date="2015-08" db="UniProtKB">
        <authorList>
            <consortium name="WormBaseParasite"/>
        </authorList>
    </citation>
    <scope>IDENTIFICATION</scope>
</reference>
<dbReference type="Proteomes" id="UP000035680">
    <property type="component" value="Unassembled WGS sequence"/>
</dbReference>
<dbReference type="AlphaFoldDB" id="A0A0K0F829"/>
<proteinExistence type="predicted"/>
<sequence>MSSTSKPIEKSDSKKNKTTGFFVTENDLIAQQNSKQIDKHQNMGYSKNIETGNEKCRKEQSKVAKEYKKGKIKELKREEKKYKQKTYEISNDLITQLKRRMEMKKVSKISAKEHGNIFQTNFPGNENDCKNESITRELTSHDKNKLNNKNLEKRKSVNVETCIEIDFLTIPSLQKNKSFINQTFNEKKTLLKSGNEKIHRYALYDCKEEYEKHKKSYMSPNNKNNNWQIYDDYGNPWWAKFKVGPISKFLVPQKNDEDTTDDKLCINTQAILQVKEKRLIYSEPQEEDGFNDVYGPIRDLALFNDTQYGKTKIWWISLRNVIHMNLLVSKRKKVQTKESSSKVKKLETFNEKDPITIVKYIKGLPKKQQITQQIFQQIPVRI</sequence>
<accession>A0A0K0F829</accession>
<organism evidence="2 3">
    <name type="scientific">Strongyloides venezuelensis</name>
    <name type="common">Threadworm</name>
    <dbReference type="NCBI Taxonomy" id="75913"/>
    <lineage>
        <taxon>Eukaryota</taxon>
        <taxon>Metazoa</taxon>
        <taxon>Ecdysozoa</taxon>
        <taxon>Nematoda</taxon>
        <taxon>Chromadorea</taxon>
        <taxon>Rhabditida</taxon>
        <taxon>Tylenchina</taxon>
        <taxon>Panagrolaimomorpha</taxon>
        <taxon>Strongyloidoidea</taxon>
        <taxon>Strongyloididae</taxon>
        <taxon>Strongyloides</taxon>
    </lineage>
</organism>
<feature type="region of interest" description="Disordered" evidence="1">
    <location>
        <begin position="34"/>
        <end position="57"/>
    </location>
</feature>
<name>A0A0K0F829_STRVS</name>
<reference evidence="2" key="1">
    <citation type="submission" date="2014-07" db="EMBL/GenBank/DDBJ databases">
        <authorList>
            <person name="Martin A.A"/>
            <person name="De Silva N."/>
        </authorList>
    </citation>
    <scope>NUCLEOTIDE SEQUENCE</scope>
</reference>
<dbReference type="WBParaSite" id="SVE_0497800.1">
    <property type="protein sequence ID" value="SVE_0497800.1"/>
    <property type="gene ID" value="SVE_0497800"/>
</dbReference>
<evidence type="ECO:0000313" key="3">
    <source>
        <dbReference type="WBParaSite" id="SVE_0497800.1"/>
    </source>
</evidence>
<keyword evidence="2" id="KW-1185">Reference proteome</keyword>
<evidence type="ECO:0000313" key="2">
    <source>
        <dbReference type="Proteomes" id="UP000035680"/>
    </source>
</evidence>